<keyword evidence="9 12" id="KW-0238">DNA-binding</keyword>
<dbReference type="PANTHER" id="PTHR30580:SF0">
    <property type="entry name" value="PRIMOSOMAL PROTEIN N"/>
    <property type="match status" value="1"/>
</dbReference>
<evidence type="ECO:0000256" key="9">
    <source>
        <dbReference type="ARBA" id="ARBA00023125"/>
    </source>
</evidence>
<evidence type="ECO:0000256" key="4">
    <source>
        <dbReference type="ARBA" id="ARBA00022741"/>
    </source>
</evidence>
<dbReference type="GO" id="GO:0043138">
    <property type="term" value="F:3'-5' DNA helicase activity"/>
    <property type="evidence" value="ECO:0007669"/>
    <property type="project" value="UniProtKB-EC"/>
</dbReference>
<dbReference type="SMART" id="SM00487">
    <property type="entry name" value="DEXDc"/>
    <property type="match status" value="1"/>
</dbReference>
<dbReference type="GO" id="GO:0006302">
    <property type="term" value="P:double-strand break repair"/>
    <property type="evidence" value="ECO:0007669"/>
    <property type="project" value="InterPro"/>
</dbReference>
<dbReference type="Pfam" id="PF17764">
    <property type="entry name" value="PriA_3primeBD"/>
    <property type="match status" value="1"/>
</dbReference>
<dbReference type="HAMAP" id="MF_00983">
    <property type="entry name" value="PriA"/>
    <property type="match status" value="1"/>
</dbReference>
<comment type="subunit">
    <text evidence="12">Component of the replication restart primosome.</text>
</comment>
<comment type="function">
    <text evidence="12">Initiates the restart of stalled replication forks, which reloads the replicative helicase on sites other than the origin of replication. Recognizes and binds to abandoned replication forks and remodels them to uncover a helicase loading site. Promotes assembly of the primosome at these replication forks.</text>
</comment>
<dbReference type="InterPro" id="IPR040498">
    <property type="entry name" value="PriA_CRR"/>
</dbReference>
<dbReference type="GO" id="GO:0006310">
    <property type="term" value="P:DNA recombination"/>
    <property type="evidence" value="ECO:0007669"/>
    <property type="project" value="InterPro"/>
</dbReference>
<feature type="binding site" evidence="12">
    <location>
        <position position="410"/>
    </location>
    <ligand>
        <name>Zn(2+)</name>
        <dbReference type="ChEBI" id="CHEBI:29105"/>
        <label>1</label>
    </ligand>
</feature>
<organism evidence="15 16">
    <name type="scientific">Mogibacterium kristiansenii</name>
    <dbReference type="NCBI Taxonomy" id="2606708"/>
    <lineage>
        <taxon>Bacteria</taxon>
        <taxon>Bacillati</taxon>
        <taxon>Bacillota</taxon>
        <taxon>Clostridia</taxon>
        <taxon>Peptostreptococcales</taxon>
        <taxon>Anaerovoracaceae</taxon>
        <taxon>Mogibacterium</taxon>
    </lineage>
</organism>
<dbReference type="PROSITE" id="PS51194">
    <property type="entry name" value="HELICASE_CTER"/>
    <property type="match status" value="1"/>
</dbReference>
<dbReference type="RefSeq" id="WP_154554698.1">
    <property type="nucleotide sequence ID" value="NZ_VUNA01000014.1"/>
</dbReference>
<name>A0A6N7XM47_9FIRM</name>
<dbReference type="GO" id="GO:0006270">
    <property type="term" value="P:DNA replication initiation"/>
    <property type="evidence" value="ECO:0007669"/>
    <property type="project" value="TreeGrafter"/>
</dbReference>
<dbReference type="SUPFAM" id="SSF52540">
    <property type="entry name" value="P-loop containing nucleoside triphosphate hydrolases"/>
    <property type="match status" value="1"/>
</dbReference>
<accession>A0A6N7XM47</accession>
<gene>
    <name evidence="12 15" type="primary">priA</name>
    <name evidence="15" type="ORF">FYJ65_07380</name>
</gene>
<keyword evidence="2 12" id="KW-0235">DNA replication</keyword>
<evidence type="ECO:0000256" key="11">
    <source>
        <dbReference type="ARBA" id="ARBA00048988"/>
    </source>
</evidence>
<dbReference type="Pfam" id="PF18319">
    <property type="entry name" value="Zn_ribbon_PriA"/>
    <property type="match status" value="1"/>
</dbReference>
<protein>
    <recommendedName>
        <fullName evidence="12">Replication restart protein PriA</fullName>
    </recommendedName>
    <alternativeName>
        <fullName evidence="12">ATP-dependent DNA helicase PriA</fullName>
        <ecNumber evidence="12">5.6.2.4</ecNumber>
    </alternativeName>
    <alternativeName>
        <fullName evidence="12">DNA 3'-5' helicase PriA</fullName>
    </alternativeName>
</protein>
<evidence type="ECO:0000256" key="7">
    <source>
        <dbReference type="ARBA" id="ARBA00022833"/>
    </source>
</evidence>
<dbReference type="AlphaFoldDB" id="A0A6N7XM47"/>
<dbReference type="Gene3D" id="3.40.50.300">
    <property type="entry name" value="P-loop containing nucleotide triphosphate hydrolases"/>
    <property type="match status" value="2"/>
</dbReference>
<evidence type="ECO:0000256" key="10">
    <source>
        <dbReference type="ARBA" id="ARBA00023235"/>
    </source>
</evidence>
<dbReference type="CDD" id="cd17929">
    <property type="entry name" value="DEXHc_priA"/>
    <property type="match status" value="1"/>
</dbReference>
<dbReference type="CDD" id="cd18804">
    <property type="entry name" value="SF2_C_priA"/>
    <property type="match status" value="1"/>
</dbReference>
<evidence type="ECO:0000256" key="6">
    <source>
        <dbReference type="ARBA" id="ARBA00022806"/>
    </source>
</evidence>
<dbReference type="GO" id="GO:0003677">
    <property type="term" value="F:DNA binding"/>
    <property type="evidence" value="ECO:0007669"/>
    <property type="project" value="UniProtKB-UniRule"/>
</dbReference>
<evidence type="ECO:0000256" key="2">
    <source>
        <dbReference type="ARBA" id="ARBA00022705"/>
    </source>
</evidence>
<keyword evidence="5 12" id="KW-0378">Hydrolase</keyword>
<dbReference type="InterPro" id="IPR014001">
    <property type="entry name" value="Helicase_ATP-bd"/>
</dbReference>
<proteinExistence type="inferred from homology"/>
<feature type="binding site" evidence="12">
    <location>
        <position position="370"/>
    </location>
    <ligand>
        <name>Zn(2+)</name>
        <dbReference type="ChEBI" id="CHEBI:29105"/>
        <label>1</label>
    </ligand>
</feature>
<feature type="binding site" evidence="12">
    <location>
        <position position="379"/>
    </location>
    <ligand>
        <name>Zn(2+)</name>
        <dbReference type="ChEBI" id="CHEBI:29105"/>
        <label>2</label>
    </ligand>
</feature>
<keyword evidence="1 12" id="KW-0639">Primosome</keyword>
<keyword evidence="7 12" id="KW-0862">Zinc</keyword>
<feature type="binding site" evidence="12">
    <location>
        <position position="407"/>
    </location>
    <ligand>
        <name>Zn(2+)</name>
        <dbReference type="ChEBI" id="CHEBI:29105"/>
        <label>1</label>
    </ligand>
</feature>
<reference evidence="15 16" key="1">
    <citation type="submission" date="2019-08" db="EMBL/GenBank/DDBJ databases">
        <title>In-depth cultivation of the pig gut microbiome towards novel bacterial diversity and tailored functional studies.</title>
        <authorList>
            <person name="Wylensek D."/>
            <person name="Hitch T.C.A."/>
            <person name="Clavel T."/>
        </authorList>
    </citation>
    <scope>NUCLEOTIDE SEQUENCE [LARGE SCALE GENOMIC DNA]</scope>
    <source>
        <strain evidence="15 16">WCA-MUC-591-APC-4B</strain>
    </source>
</reference>
<dbReference type="NCBIfam" id="TIGR00595">
    <property type="entry name" value="priA"/>
    <property type="match status" value="1"/>
</dbReference>
<feature type="domain" description="Helicase C-terminal" evidence="14">
    <location>
        <begin position="402"/>
        <end position="569"/>
    </location>
</feature>
<feature type="binding site" evidence="12">
    <location>
        <position position="376"/>
    </location>
    <ligand>
        <name>Zn(2+)</name>
        <dbReference type="ChEBI" id="CHEBI:29105"/>
        <label>2</label>
    </ligand>
</feature>
<evidence type="ECO:0000256" key="5">
    <source>
        <dbReference type="ARBA" id="ARBA00022801"/>
    </source>
</evidence>
<dbReference type="GO" id="GO:1990077">
    <property type="term" value="C:primosome complex"/>
    <property type="evidence" value="ECO:0007669"/>
    <property type="project" value="UniProtKB-UniRule"/>
</dbReference>
<evidence type="ECO:0000256" key="3">
    <source>
        <dbReference type="ARBA" id="ARBA00022723"/>
    </source>
</evidence>
<dbReference type="InterPro" id="IPR027417">
    <property type="entry name" value="P-loop_NTPase"/>
</dbReference>
<evidence type="ECO:0000259" key="13">
    <source>
        <dbReference type="PROSITE" id="PS51192"/>
    </source>
</evidence>
<dbReference type="Pfam" id="PF00271">
    <property type="entry name" value="Helicase_C"/>
    <property type="match status" value="1"/>
</dbReference>
<dbReference type="InterPro" id="IPR041222">
    <property type="entry name" value="PriA_3primeBD"/>
</dbReference>
<comment type="catalytic activity">
    <reaction evidence="12">
        <text>Couples ATP hydrolysis with the unwinding of duplex DNA by translocating in the 3'-5' direction.</text>
        <dbReference type="EC" id="5.6.2.4"/>
    </reaction>
</comment>
<dbReference type="InterPro" id="IPR011545">
    <property type="entry name" value="DEAD/DEAH_box_helicase_dom"/>
</dbReference>
<dbReference type="PANTHER" id="PTHR30580">
    <property type="entry name" value="PRIMOSOMAL PROTEIN N"/>
    <property type="match status" value="1"/>
</dbReference>
<dbReference type="InterPro" id="IPR005259">
    <property type="entry name" value="PriA"/>
</dbReference>
<evidence type="ECO:0000313" key="16">
    <source>
        <dbReference type="Proteomes" id="UP000469424"/>
    </source>
</evidence>
<keyword evidence="6 12" id="KW-0347">Helicase</keyword>
<keyword evidence="4 12" id="KW-0547">Nucleotide-binding</keyword>
<keyword evidence="3 12" id="KW-0479">Metal-binding</keyword>
<dbReference type="Gene3D" id="3.40.1440.60">
    <property type="entry name" value="PriA, 3(prime) DNA-binding domain"/>
    <property type="match status" value="1"/>
</dbReference>
<evidence type="ECO:0000313" key="15">
    <source>
        <dbReference type="EMBL" id="MST71135.1"/>
    </source>
</evidence>
<dbReference type="InterPro" id="IPR042115">
    <property type="entry name" value="PriA_3primeBD_sf"/>
</dbReference>
<dbReference type="GO" id="GO:0006269">
    <property type="term" value="P:DNA replication, synthesis of primer"/>
    <property type="evidence" value="ECO:0007669"/>
    <property type="project" value="UniProtKB-KW"/>
</dbReference>
<keyword evidence="16" id="KW-1185">Reference proteome</keyword>
<dbReference type="InterPro" id="IPR001650">
    <property type="entry name" value="Helicase_C-like"/>
</dbReference>
<comment type="cofactor">
    <cofactor evidence="12">
        <name>Zn(2+)</name>
        <dbReference type="ChEBI" id="CHEBI:29105"/>
    </cofactor>
    <text evidence="12">Binds 2 zinc ions per subunit.</text>
</comment>
<dbReference type="FunFam" id="3.40.50.300:FF:000489">
    <property type="entry name" value="Primosome assembly protein PriA"/>
    <property type="match status" value="1"/>
</dbReference>
<dbReference type="Pfam" id="PF00270">
    <property type="entry name" value="DEAD"/>
    <property type="match status" value="1"/>
</dbReference>
<feature type="domain" description="Helicase ATP-binding" evidence="13">
    <location>
        <begin position="138"/>
        <end position="305"/>
    </location>
</feature>
<keyword evidence="10 12" id="KW-0413">Isomerase</keyword>
<dbReference type="GO" id="GO:0008270">
    <property type="term" value="F:zinc ion binding"/>
    <property type="evidence" value="ECO:0007669"/>
    <property type="project" value="UniProtKB-UniRule"/>
</dbReference>
<dbReference type="EMBL" id="VUNA01000014">
    <property type="protein sequence ID" value="MST71135.1"/>
    <property type="molecule type" value="Genomic_DNA"/>
</dbReference>
<evidence type="ECO:0000256" key="12">
    <source>
        <dbReference type="HAMAP-Rule" id="MF_00983"/>
    </source>
</evidence>
<evidence type="ECO:0000256" key="8">
    <source>
        <dbReference type="ARBA" id="ARBA00022840"/>
    </source>
</evidence>
<dbReference type="SMART" id="SM00490">
    <property type="entry name" value="HELICc"/>
    <property type="match status" value="1"/>
</dbReference>
<comment type="catalytic activity">
    <reaction evidence="11 12">
        <text>ATP + H2O = ADP + phosphate + H(+)</text>
        <dbReference type="Rhea" id="RHEA:13065"/>
        <dbReference type="ChEBI" id="CHEBI:15377"/>
        <dbReference type="ChEBI" id="CHEBI:15378"/>
        <dbReference type="ChEBI" id="CHEBI:30616"/>
        <dbReference type="ChEBI" id="CHEBI:43474"/>
        <dbReference type="ChEBI" id="CHEBI:456216"/>
        <dbReference type="EC" id="5.6.2.4"/>
    </reaction>
</comment>
<comment type="similarity">
    <text evidence="12">Belongs to the helicase family. PriA subfamily.</text>
</comment>
<dbReference type="PROSITE" id="PS51192">
    <property type="entry name" value="HELICASE_ATP_BIND_1"/>
    <property type="match status" value="1"/>
</dbReference>
<comment type="caution">
    <text evidence="15">The sequence shown here is derived from an EMBL/GenBank/DDBJ whole genome shotgun (WGS) entry which is preliminary data.</text>
</comment>
<keyword evidence="8 12" id="KW-0067">ATP-binding</keyword>
<dbReference type="GO" id="GO:0016787">
    <property type="term" value="F:hydrolase activity"/>
    <property type="evidence" value="ECO:0007669"/>
    <property type="project" value="UniProtKB-KW"/>
</dbReference>
<dbReference type="EC" id="5.6.2.4" evidence="12"/>
<dbReference type="GO" id="GO:0005524">
    <property type="term" value="F:ATP binding"/>
    <property type="evidence" value="ECO:0007669"/>
    <property type="project" value="UniProtKB-UniRule"/>
</dbReference>
<evidence type="ECO:0000256" key="1">
    <source>
        <dbReference type="ARBA" id="ARBA00022515"/>
    </source>
</evidence>
<dbReference type="Proteomes" id="UP000469424">
    <property type="component" value="Unassembled WGS sequence"/>
</dbReference>
<evidence type="ECO:0000259" key="14">
    <source>
        <dbReference type="PROSITE" id="PS51194"/>
    </source>
</evidence>
<feature type="binding site" evidence="12">
    <location>
        <position position="394"/>
    </location>
    <ligand>
        <name>Zn(2+)</name>
        <dbReference type="ChEBI" id="CHEBI:29105"/>
        <label>2</label>
    </ligand>
</feature>
<feature type="binding site" evidence="12">
    <location>
        <position position="397"/>
    </location>
    <ligand>
        <name>Zn(2+)</name>
        <dbReference type="ChEBI" id="CHEBI:29105"/>
        <label>2</label>
    </ligand>
</feature>
<sequence>MQYINVVIDNKSELTDTYFTYRAPDSVAVGDKVSALFSNRKKPVDAYVFETGVETDLPENKIREIESVDKRRSLSEEMIDTAIWMRRRYGIKYIDGVKMFTVGGKREKEKLVKAPALREEPWELTEEQESAVKQINESLDRRKENVFLLKGVTGSGKTEVYMHAVEHALAQGRSAIVLVPEIALAMQMEKRFQNRFGAENVAILHSKLTTSKRLENWLRIRKGSAKVILGARTAIFAPVTDLGLVVIDEEHESTYKSDHNPKYETMDVAYKRAGTFGATVVLGSATPSVVSFYRASVGIYHLIELKNRVGKSRLPDVEIEDIRGQVARGRNEMISLRLQEEMRYCLEKGEQVILFLNRRGYAPQIQCVECGYRYQCDDCGISLTYHKRENAAVCHYCGKKFPLPKKCPECGSPHIRYGGVGTEKVEEVVQEMFPEYKVARFDLDTAKNQKEIDRTMSDFVHQRTNVLIGTQILAKGLDFRNVGLVGIVNADISLNIPDYRASERTYQLVTQVSGRAGRSSESSRVVIQTYNPEAEAIAFAAQGDYDGFYESELLHRNIMNYPPYSDLIAVSFTEGEKYRPGNRTAMEYAEDFKGKLENMQNLPDKSMIYRPREEVLRGNTERKRVTFLIKAPKGSRSGFIQMYMWYRDWMIQQKSTIYIEIDVNPYGIV</sequence>
<feature type="binding site" evidence="12">
    <location>
        <position position="367"/>
    </location>
    <ligand>
        <name>Zn(2+)</name>
        <dbReference type="ChEBI" id="CHEBI:29105"/>
        <label>1</label>
    </ligand>
</feature>